<evidence type="ECO:0000313" key="2">
    <source>
        <dbReference type="EMBL" id="OAA75066.1"/>
    </source>
</evidence>
<protein>
    <submittedName>
        <fullName evidence="2">Uncharacterized protein</fullName>
    </submittedName>
</protein>
<keyword evidence="3" id="KW-1185">Reference proteome</keyword>
<organism evidence="2 3">
    <name type="scientific">Akanthomyces lecanii RCEF 1005</name>
    <dbReference type="NCBI Taxonomy" id="1081108"/>
    <lineage>
        <taxon>Eukaryota</taxon>
        <taxon>Fungi</taxon>
        <taxon>Dikarya</taxon>
        <taxon>Ascomycota</taxon>
        <taxon>Pezizomycotina</taxon>
        <taxon>Sordariomycetes</taxon>
        <taxon>Hypocreomycetidae</taxon>
        <taxon>Hypocreales</taxon>
        <taxon>Cordycipitaceae</taxon>
        <taxon>Akanthomyces</taxon>
        <taxon>Cordyceps confragosa</taxon>
    </lineage>
</organism>
<feature type="region of interest" description="Disordered" evidence="1">
    <location>
        <begin position="415"/>
        <end position="439"/>
    </location>
</feature>
<evidence type="ECO:0000313" key="3">
    <source>
        <dbReference type="Proteomes" id="UP000076881"/>
    </source>
</evidence>
<name>A0A168FEB6_CORDF</name>
<dbReference type="EMBL" id="AZHF01000005">
    <property type="protein sequence ID" value="OAA75066.1"/>
    <property type="molecule type" value="Genomic_DNA"/>
</dbReference>
<dbReference type="Proteomes" id="UP000076881">
    <property type="component" value="Unassembled WGS sequence"/>
</dbReference>
<proteinExistence type="predicted"/>
<evidence type="ECO:0000256" key="1">
    <source>
        <dbReference type="SAM" id="MobiDB-lite"/>
    </source>
</evidence>
<reference evidence="2 3" key="1">
    <citation type="journal article" date="2016" name="Genome Biol. Evol.">
        <title>Divergent and convergent evolution of fungal pathogenicity.</title>
        <authorList>
            <person name="Shang Y."/>
            <person name="Xiao G."/>
            <person name="Zheng P."/>
            <person name="Cen K."/>
            <person name="Zhan S."/>
            <person name="Wang C."/>
        </authorList>
    </citation>
    <scope>NUCLEOTIDE SEQUENCE [LARGE SCALE GENOMIC DNA]</scope>
    <source>
        <strain evidence="2 3">RCEF 1005</strain>
    </source>
</reference>
<comment type="caution">
    <text evidence="2">The sequence shown here is derived from an EMBL/GenBank/DDBJ whole genome shotgun (WGS) entry which is preliminary data.</text>
</comment>
<accession>A0A168FEB6</accession>
<sequence length="541" mass="60947">MGQLLSRQARGPYWAIHSSIFEGCTLQEIEILEAAAQHAQRGNYFKALEIYSNNVEAFGTSASVASALETIDALGCAGLEKVRLEVLENVIEEAKSESYESLRIRDKTILHRAIDEYDDICVECLMAYHTSMRRVRQSSCWTEMEVDGLLPASAAPTNLSCRESQDDIFIYRQGAILTRVRRALQVQNKPLLAYRLCKTESSFCEGDSSIMPFREWLSYTEKFDIINSDVIITKIVFLRIFAAWNLVDQERAGEASNEIAPLATLLSSIGRSLDDVDIFYLRATVYLKWVCILIDLQAADGVVAIDSPTNREGLAEFEGAGDPWEYHDAVVSCFLEFEEQEIDGAYFMAAALSPIFIKLNHRGGTRLAEILKYYSEARARFPKFDVPAPLSLLLLSTISAAKKSGYDELATELEEEQNTLTTQTPRAQSHNPRKAEQDSLDHDWNKVNYEMTKKGGSPWKHLVPIASKIMMQWLHRAVLTGECLPETASTCLGLENTAHEPGELEDKVQITDLYREPTEKDFERISSQIFGKDDIALLYDE</sequence>
<dbReference type="AlphaFoldDB" id="A0A168FEB6"/>
<gene>
    <name evidence="2" type="ORF">LEL_07054</name>
</gene>